<dbReference type="InterPro" id="IPR003838">
    <property type="entry name" value="ABC3_permease_C"/>
</dbReference>
<sequence>MLLKIVWKNIWAKKLNSFLCILLMMFGISIISLLINIGNQLQDKFSKNISGIDMVVGAKGSPLQLILSGVYQIDAPTGNIPMSELQSLQTNPLVKQVLPLSMGDNYQGFRIVGTTYPYLKHFEADYAEGVGFKNNMEVVVGATVARKLNLKLNESFASSHGFEKEGEAHGDKKYKVVGILKSNNSVIDNLILCNLNSIWEIHKHEEEHASETPEEHAEHANEATESGHDITCALIKFRSPMGLMTIPRLINQNTKMQAALPAIEINRLFELMGIGIDAFKALAIAIMLISGISVFVTLYNALKERKYEMALMLSMGGKRTKLFFMLMFEGLFLSLSGYILGILLSRLGLWVASRMLDQNFNFDLQQSMLQKEEIYLLIAALLVGIFAAIIPSLGIYRINISKTLAND</sequence>
<evidence type="ECO:0000259" key="8">
    <source>
        <dbReference type="Pfam" id="PF12704"/>
    </source>
</evidence>
<evidence type="ECO:0000256" key="4">
    <source>
        <dbReference type="ARBA" id="ARBA00022989"/>
    </source>
</evidence>
<gene>
    <name evidence="9" type="ORF">EGI31_07245</name>
</gene>
<evidence type="ECO:0000256" key="2">
    <source>
        <dbReference type="ARBA" id="ARBA00022475"/>
    </source>
</evidence>
<dbReference type="EMBL" id="RJUF01000014">
    <property type="protein sequence ID" value="MCP9762748.1"/>
    <property type="molecule type" value="Genomic_DNA"/>
</dbReference>
<comment type="subcellular location">
    <subcellularLocation>
        <location evidence="1">Cell membrane</location>
        <topology evidence="1">Multi-pass membrane protein</topology>
    </subcellularLocation>
</comment>
<evidence type="ECO:0000256" key="1">
    <source>
        <dbReference type="ARBA" id="ARBA00004651"/>
    </source>
</evidence>
<feature type="domain" description="ABC3 transporter permease C-terminal" evidence="7">
    <location>
        <begin position="282"/>
        <end position="400"/>
    </location>
</feature>
<dbReference type="RefSeq" id="WP_255036520.1">
    <property type="nucleotide sequence ID" value="NZ_RJUF01000014.1"/>
</dbReference>
<feature type="domain" description="MacB-like periplasmic core" evidence="8">
    <location>
        <begin position="17"/>
        <end position="196"/>
    </location>
</feature>
<keyword evidence="2" id="KW-1003">Cell membrane</keyword>
<keyword evidence="4 6" id="KW-1133">Transmembrane helix</keyword>
<evidence type="ECO:0000313" key="10">
    <source>
        <dbReference type="Proteomes" id="UP001204144"/>
    </source>
</evidence>
<dbReference type="PANTHER" id="PTHR43738">
    <property type="entry name" value="ABC TRANSPORTER, MEMBRANE PROTEIN"/>
    <property type="match status" value="1"/>
</dbReference>
<dbReference type="Pfam" id="PF02687">
    <property type="entry name" value="FtsX"/>
    <property type="match status" value="1"/>
</dbReference>
<reference evidence="9 10" key="1">
    <citation type="submission" date="2018-11" db="EMBL/GenBank/DDBJ databases">
        <title>Novel bacteria species description.</title>
        <authorList>
            <person name="Han J.-H."/>
        </authorList>
    </citation>
    <scope>NUCLEOTIDE SEQUENCE [LARGE SCALE GENOMIC DNA]</scope>
    <source>
        <strain evidence="9 10">KCTC23259</strain>
    </source>
</reference>
<dbReference type="InterPro" id="IPR051125">
    <property type="entry name" value="ABC-4/HrtB_transporter"/>
</dbReference>
<keyword evidence="10" id="KW-1185">Reference proteome</keyword>
<feature type="transmembrane region" description="Helical" evidence="6">
    <location>
        <begin position="322"/>
        <end position="344"/>
    </location>
</feature>
<dbReference type="AlphaFoldDB" id="A0AAE3H0P8"/>
<evidence type="ECO:0000259" key="7">
    <source>
        <dbReference type="Pfam" id="PF02687"/>
    </source>
</evidence>
<organism evidence="9 10">
    <name type="scientific">Lacihabitans soyangensis</name>
    <dbReference type="NCBI Taxonomy" id="869394"/>
    <lineage>
        <taxon>Bacteria</taxon>
        <taxon>Pseudomonadati</taxon>
        <taxon>Bacteroidota</taxon>
        <taxon>Cytophagia</taxon>
        <taxon>Cytophagales</taxon>
        <taxon>Leadbetterellaceae</taxon>
        <taxon>Lacihabitans</taxon>
    </lineage>
</organism>
<evidence type="ECO:0000256" key="6">
    <source>
        <dbReference type="SAM" id="Phobius"/>
    </source>
</evidence>
<evidence type="ECO:0000313" key="9">
    <source>
        <dbReference type="EMBL" id="MCP9762748.1"/>
    </source>
</evidence>
<accession>A0AAE3H0P8</accession>
<feature type="transmembrane region" description="Helical" evidence="6">
    <location>
        <begin position="374"/>
        <end position="396"/>
    </location>
</feature>
<keyword evidence="3 6" id="KW-0812">Transmembrane</keyword>
<evidence type="ECO:0000256" key="3">
    <source>
        <dbReference type="ARBA" id="ARBA00022692"/>
    </source>
</evidence>
<keyword evidence="5 6" id="KW-0472">Membrane</keyword>
<dbReference type="GO" id="GO:0005886">
    <property type="term" value="C:plasma membrane"/>
    <property type="evidence" value="ECO:0007669"/>
    <property type="project" value="UniProtKB-SubCell"/>
</dbReference>
<dbReference type="PANTHER" id="PTHR43738:SF2">
    <property type="entry name" value="ABC TRANSPORTER PERMEASE"/>
    <property type="match status" value="1"/>
</dbReference>
<protein>
    <submittedName>
        <fullName evidence="9">ABC transporter permease</fullName>
    </submittedName>
</protein>
<feature type="transmembrane region" description="Helical" evidence="6">
    <location>
        <begin position="281"/>
        <end position="302"/>
    </location>
</feature>
<comment type="caution">
    <text evidence="9">The sequence shown here is derived from an EMBL/GenBank/DDBJ whole genome shotgun (WGS) entry which is preliminary data.</text>
</comment>
<dbReference type="InterPro" id="IPR025857">
    <property type="entry name" value="MacB_PCD"/>
</dbReference>
<dbReference type="Pfam" id="PF12704">
    <property type="entry name" value="MacB_PCD"/>
    <property type="match status" value="1"/>
</dbReference>
<feature type="transmembrane region" description="Helical" evidence="6">
    <location>
        <begin position="15"/>
        <end position="35"/>
    </location>
</feature>
<proteinExistence type="predicted"/>
<name>A0AAE3H0P8_9BACT</name>
<evidence type="ECO:0000256" key="5">
    <source>
        <dbReference type="ARBA" id="ARBA00023136"/>
    </source>
</evidence>
<dbReference type="Proteomes" id="UP001204144">
    <property type="component" value="Unassembled WGS sequence"/>
</dbReference>